<dbReference type="PANTHER" id="PTHR23232:SF158">
    <property type="entry name" value="KRAB DOMAIN-CONTAINING PROTEIN 5"/>
    <property type="match status" value="1"/>
</dbReference>
<organism evidence="4 5">
    <name type="scientific">Carlito syrichta</name>
    <name type="common">Philippine tarsier</name>
    <name type="synonym">Tarsius syrichta</name>
    <dbReference type="NCBI Taxonomy" id="1868482"/>
    <lineage>
        <taxon>Eukaryota</taxon>
        <taxon>Metazoa</taxon>
        <taxon>Chordata</taxon>
        <taxon>Craniata</taxon>
        <taxon>Vertebrata</taxon>
        <taxon>Euteleostomi</taxon>
        <taxon>Mammalia</taxon>
        <taxon>Eutheria</taxon>
        <taxon>Euarchontoglires</taxon>
        <taxon>Primates</taxon>
        <taxon>Haplorrhini</taxon>
        <taxon>Tarsiiformes</taxon>
        <taxon>Tarsiidae</taxon>
        <taxon>Carlito</taxon>
    </lineage>
</organism>
<dbReference type="OrthoDB" id="9836105at2759"/>
<dbReference type="KEGG" id="csyr:103258266"/>
<evidence type="ECO:0000313" key="5">
    <source>
        <dbReference type="RefSeq" id="XP_008054139.1"/>
    </source>
</evidence>
<dbReference type="AlphaFoldDB" id="A0A1U7T230"/>
<keyword evidence="2" id="KW-0472">Membrane</keyword>
<keyword evidence="2" id="KW-1133">Transmembrane helix</keyword>
<evidence type="ECO:0000256" key="1">
    <source>
        <dbReference type="SAM" id="MobiDB-lite"/>
    </source>
</evidence>
<dbReference type="Proteomes" id="UP000189704">
    <property type="component" value="Unplaced"/>
</dbReference>
<feature type="transmembrane region" description="Helical" evidence="2">
    <location>
        <begin position="84"/>
        <end position="107"/>
    </location>
</feature>
<feature type="region of interest" description="Disordered" evidence="1">
    <location>
        <begin position="1"/>
        <end position="22"/>
    </location>
</feature>
<feature type="compositionally biased region" description="Basic and acidic residues" evidence="1">
    <location>
        <begin position="1"/>
        <end position="14"/>
    </location>
</feature>
<dbReference type="Gene3D" id="6.10.140.140">
    <property type="match status" value="1"/>
</dbReference>
<evidence type="ECO:0000259" key="3">
    <source>
        <dbReference type="PROSITE" id="PS50805"/>
    </source>
</evidence>
<sequence>MVHEEAQKQRRSQEKPSGMALSQGRLTFKNVAVVFSRDEWKRLDPAQRAFYRDVMLQNYRNLVSLGEDNFLPEVKTCYCGIFEFVCMCVSMGTYLCVAVLALIFPFLDSIEDLLTQK</sequence>
<dbReference type="InterPro" id="IPR036051">
    <property type="entry name" value="KRAB_dom_sf"/>
</dbReference>
<evidence type="ECO:0000313" key="4">
    <source>
        <dbReference type="Proteomes" id="UP000189704"/>
    </source>
</evidence>
<dbReference type="RefSeq" id="XP_008054139.1">
    <property type="nucleotide sequence ID" value="XM_008055948.1"/>
</dbReference>
<dbReference type="PROSITE" id="PS50805">
    <property type="entry name" value="KRAB"/>
    <property type="match status" value="1"/>
</dbReference>
<dbReference type="PANTHER" id="PTHR23232">
    <property type="entry name" value="KRAB DOMAIN C2H2 ZINC FINGER"/>
    <property type="match status" value="1"/>
</dbReference>
<dbReference type="Pfam" id="PF01352">
    <property type="entry name" value="KRAB"/>
    <property type="match status" value="1"/>
</dbReference>
<dbReference type="GeneID" id="103258266"/>
<accession>A0A1U7T230</accession>
<feature type="domain" description="KRAB" evidence="3">
    <location>
        <begin position="26"/>
        <end position="117"/>
    </location>
</feature>
<dbReference type="SMART" id="SM00349">
    <property type="entry name" value="KRAB"/>
    <property type="match status" value="1"/>
</dbReference>
<keyword evidence="4" id="KW-1185">Reference proteome</keyword>
<keyword evidence="2" id="KW-0812">Transmembrane</keyword>
<dbReference type="GO" id="GO:0006355">
    <property type="term" value="P:regulation of DNA-templated transcription"/>
    <property type="evidence" value="ECO:0007669"/>
    <property type="project" value="InterPro"/>
</dbReference>
<dbReference type="SUPFAM" id="SSF109640">
    <property type="entry name" value="KRAB domain (Kruppel-associated box)"/>
    <property type="match status" value="1"/>
</dbReference>
<reference evidence="5" key="1">
    <citation type="submission" date="2025-08" db="UniProtKB">
        <authorList>
            <consortium name="RefSeq"/>
        </authorList>
    </citation>
    <scope>IDENTIFICATION</scope>
</reference>
<dbReference type="InterPro" id="IPR001909">
    <property type="entry name" value="KRAB"/>
</dbReference>
<dbReference type="CDD" id="cd07765">
    <property type="entry name" value="KRAB_A-box"/>
    <property type="match status" value="1"/>
</dbReference>
<gene>
    <name evidence="5" type="primary">LOC103258266</name>
</gene>
<dbReference type="InterPro" id="IPR050169">
    <property type="entry name" value="Krueppel_C2H2_ZnF"/>
</dbReference>
<protein>
    <submittedName>
        <fullName evidence="5">Zinc finger protein 480-like</fullName>
    </submittedName>
</protein>
<evidence type="ECO:0000256" key="2">
    <source>
        <dbReference type="SAM" id="Phobius"/>
    </source>
</evidence>
<name>A0A1U7T230_CARSF</name>
<proteinExistence type="predicted"/>